<comment type="similarity">
    <text evidence="8">Belongs to the MenA family. Type 1 subfamily.</text>
</comment>
<protein>
    <recommendedName>
        <fullName evidence="8 9">1,4-dihydroxy-2-naphthoate octaprenyltransferase</fullName>
        <shortName evidence="8">DHNA-octaprenyltransferase</shortName>
        <ecNumber evidence="8 9">2.5.1.74</ecNumber>
    </recommendedName>
</protein>
<feature type="transmembrane region" description="Helical" evidence="8">
    <location>
        <begin position="178"/>
        <end position="197"/>
    </location>
</feature>
<dbReference type="Proteomes" id="UP001595937">
    <property type="component" value="Unassembled WGS sequence"/>
</dbReference>
<reference evidence="11" key="1">
    <citation type="journal article" date="2019" name="Int. J. Syst. Evol. Microbiol.">
        <title>The Global Catalogue of Microorganisms (GCM) 10K type strain sequencing project: providing services to taxonomists for standard genome sequencing and annotation.</title>
        <authorList>
            <consortium name="The Broad Institute Genomics Platform"/>
            <consortium name="The Broad Institute Genome Sequencing Center for Infectious Disease"/>
            <person name="Wu L."/>
            <person name="Ma J."/>
        </authorList>
    </citation>
    <scope>NUCLEOTIDE SEQUENCE [LARGE SCALE GENOMIC DNA]</scope>
    <source>
        <strain evidence="11">CGMCC 1.16455</strain>
    </source>
</reference>
<dbReference type="GeneID" id="303298741"/>
<comment type="subcellular location">
    <subcellularLocation>
        <location evidence="8">Cell membrane</location>
        <topology evidence="8">Multi-pass membrane protein</topology>
    </subcellularLocation>
    <subcellularLocation>
        <location evidence="1">Membrane</location>
        <topology evidence="1">Multi-pass membrane protein</topology>
    </subcellularLocation>
</comment>
<evidence type="ECO:0000256" key="9">
    <source>
        <dbReference type="NCBIfam" id="TIGR00751"/>
    </source>
</evidence>
<evidence type="ECO:0000256" key="3">
    <source>
        <dbReference type="ARBA" id="ARBA00022475"/>
    </source>
</evidence>
<evidence type="ECO:0000256" key="1">
    <source>
        <dbReference type="ARBA" id="ARBA00004141"/>
    </source>
</evidence>
<keyword evidence="3 8" id="KW-1003">Cell membrane</keyword>
<dbReference type="HAMAP" id="MF_01937">
    <property type="entry name" value="MenA_1"/>
    <property type="match status" value="1"/>
</dbReference>
<dbReference type="RefSeq" id="WP_193116755.1">
    <property type="nucleotide sequence ID" value="NZ_BAAAIR010000048.1"/>
</dbReference>
<evidence type="ECO:0000313" key="11">
    <source>
        <dbReference type="Proteomes" id="UP001595937"/>
    </source>
</evidence>
<sequence length="300" mass="31326">MASLSQWVQGARPRTLPAAFAPVAAGTGVAIWQLAQQPGGVDWALVVPRALLALAVALCLQIGVNYANDYSDGIRGTDDDRVGPFRLTGSRAAAPKTVKAAAIGALAAGALFGIVLIALAQIWLTLLVGAAAVAAAWFYTGGKKPYGYLGLGELFVFVFFGLVAVNLTAYAITPHPNWVALLASIAIGLLAVAIMLTNNLRDIPTDSIAGKHTLAVRLGDRRTRALFAVTQLAPFVLMVPVMVVQWPVVVVLLALPLAISPLRIVLRGAGGRDLIPVLGASGRLELVFSLLLLLGLCLCL</sequence>
<dbReference type="InterPro" id="IPR000537">
    <property type="entry name" value="UbiA_prenyltransferase"/>
</dbReference>
<feature type="transmembrane region" description="Helical" evidence="8">
    <location>
        <begin position="232"/>
        <end position="255"/>
    </location>
</feature>
<evidence type="ECO:0000256" key="6">
    <source>
        <dbReference type="ARBA" id="ARBA00022989"/>
    </source>
</evidence>
<proteinExistence type="inferred from homology"/>
<dbReference type="PIRSF" id="PIRSF005355">
    <property type="entry name" value="UBIAD1"/>
    <property type="match status" value="1"/>
</dbReference>
<dbReference type="NCBIfam" id="NF004751">
    <property type="entry name" value="PRK06080.1-3"/>
    <property type="match status" value="1"/>
</dbReference>
<keyword evidence="4 8" id="KW-0808">Transferase</keyword>
<comment type="catalytic activity">
    <reaction evidence="8">
        <text>an all-trans-polyprenyl diphosphate + 1,4-dihydroxy-2-naphthoate + H(+) = a 2-demethylmenaquinol + CO2 + diphosphate</text>
        <dbReference type="Rhea" id="RHEA:26478"/>
        <dbReference type="Rhea" id="RHEA-COMP:9563"/>
        <dbReference type="Rhea" id="RHEA-COMP:9564"/>
        <dbReference type="ChEBI" id="CHEBI:11173"/>
        <dbReference type="ChEBI" id="CHEBI:15378"/>
        <dbReference type="ChEBI" id="CHEBI:16526"/>
        <dbReference type="ChEBI" id="CHEBI:33019"/>
        <dbReference type="ChEBI" id="CHEBI:55437"/>
        <dbReference type="ChEBI" id="CHEBI:58914"/>
        <dbReference type="EC" id="2.5.1.74"/>
    </reaction>
</comment>
<accession>A0ABW0FCZ8</accession>
<keyword evidence="11" id="KW-1185">Reference proteome</keyword>
<evidence type="ECO:0000256" key="8">
    <source>
        <dbReference type="HAMAP-Rule" id="MF_01937"/>
    </source>
</evidence>
<feature type="transmembrane region" description="Helical" evidence="8">
    <location>
        <begin position="16"/>
        <end position="35"/>
    </location>
</feature>
<feature type="transmembrane region" description="Helical" evidence="8">
    <location>
        <begin position="123"/>
        <end position="142"/>
    </location>
</feature>
<dbReference type="NCBIfam" id="TIGR00751">
    <property type="entry name" value="menA"/>
    <property type="match status" value="1"/>
</dbReference>
<evidence type="ECO:0000256" key="2">
    <source>
        <dbReference type="ARBA" id="ARBA00022428"/>
    </source>
</evidence>
<dbReference type="EC" id="2.5.1.74" evidence="8 9"/>
<organism evidence="10 11">
    <name type="scientific">Brachybacterium tyrofermentans</name>
    <dbReference type="NCBI Taxonomy" id="47848"/>
    <lineage>
        <taxon>Bacteria</taxon>
        <taxon>Bacillati</taxon>
        <taxon>Actinomycetota</taxon>
        <taxon>Actinomycetes</taxon>
        <taxon>Micrococcales</taxon>
        <taxon>Dermabacteraceae</taxon>
        <taxon>Brachybacterium</taxon>
    </lineage>
</organism>
<dbReference type="PANTHER" id="PTHR13929:SF0">
    <property type="entry name" value="UBIA PRENYLTRANSFERASE DOMAIN-CONTAINING PROTEIN 1"/>
    <property type="match status" value="1"/>
</dbReference>
<comment type="pathway">
    <text evidence="8">Quinol/quinone metabolism; menaquinone biosynthesis; menaquinol from 1,4-dihydroxy-2-naphthoate: step 1/2.</text>
</comment>
<comment type="function">
    <text evidence="8">Conversion of 1,4-dihydroxy-2-naphthoate (DHNA) to demethylmenaquinone (DMK).</text>
</comment>
<dbReference type="GO" id="GO:0046428">
    <property type="term" value="F:1,4-dihydroxy-2-naphthoate polyprenyltransferase activity"/>
    <property type="evidence" value="ECO:0007669"/>
    <property type="project" value="UniProtKB-EC"/>
</dbReference>
<dbReference type="CDD" id="cd13962">
    <property type="entry name" value="PT_UbiA_UBIAD1"/>
    <property type="match status" value="1"/>
</dbReference>
<feature type="transmembrane region" description="Helical" evidence="8">
    <location>
        <begin position="275"/>
        <end position="299"/>
    </location>
</feature>
<keyword evidence="6 8" id="KW-1133">Transmembrane helix</keyword>
<gene>
    <name evidence="8" type="primary">menA</name>
    <name evidence="10" type="ORF">ACFPK8_06045</name>
</gene>
<evidence type="ECO:0000256" key="4">
    <source>
        <dbReference type="ARBA" id="ARBA00022679"/>
    </source>
</evidence>
<feature type="transmembrane region" description="Helical" evidence="8">
    <location>
        <begin position="47"/>
        <end position="67"/>
    </location>
</feature>
<evidence type="ECO:0000256" key="7">
    <source>
        <dbReference type="ARBA" id="ARBA00023136"/>
    </source>
</evidence>
<feature type="transmembrane region" description="Helical" evidence="8">
    <location>
        <begin position="154"/>
        <end position="172"/>
    </location>
</feature>
<dbReference type="InterPro" id="IPR026046">
    <property type="entry name" value="UBIAD1"/>
</dbReference>
<name>A0ABW0FCZ8_9MICO</name>
<keyword evidence="7 8" id="KW-0472">Membrane</keyword>
<evidence type="ECO:0000256" key="5">
    <source>
        <dbReference type="ARBA" id="ARBA00022692"/>
    </source>
</evidence>
<dbReference type="PANTHER" id="PTHR13929">
    <property type="entry name" value="1,4-DIHYDROXY-2-NAPHTHOATE OCTAPRENYLTRANSFERASE"/>
    <property type="match status" value="1"/>
</dbReference>
<keyword evidence="5 8" id="KW-0812">Transmembrane</keyword>
<comment type="caution">
    <text evidence="10">The sequence shown here is derived from an EMBL/GenBank/DDBJ whole genome shotgun (WGS) entry which is preliminary data.</text>
</comment>
<dbReference type="Pfam" id="PF01040">
    <property type="entry name" value="UbiA"/>
    <property type="match status" value="1"/>
</dbReference>
<keyword evidence="2 8" id="KW-0474">Menaquinone biosynthesis</keyword>
<dbReference type="EMBL" id="JBHSLN010000018">
    <property type="protein sequence ID" value="MFC5297067.1"/>
    <property type="molecule type" value="Genomic_DNA"/>
</dbReference>
<feature type="transmembrane region" description="Helical" evidence="8">
    <location>
        <begin position="100"/>
        <end position="117"/>
    </location>
</feature>
<evidence type="ECO:0000313" key="10">
    <source>
        <dbReference type="EMBL" id="MFC5297067.1"/>
    </source>
</evidence>
<dbReference type="InterPro" id="IPR004657">
    <property type="entry name" value="MenA"/>
</dbReference>